<dbReference type="PANTHER" id="PTHR43046">
    <property type="entry name" value="GDP-MANNOSE MANNOSYL HYDROLASE"/>
    <property type="match status" value="1"/>
</dbReference>
<dbReference type="InterPro" id="IPR020084">
    <property type="entry name" value="NUDIX_hydrolase_CS"/>
</dbReference>
<dbReference type="GO" id="GO:0016787">
    <property type="term" value="F:hydrolase activity"/>
    <property type="evidence" value="ECO:0007669"/>
    <property type="project" value="UniProtKB-KW"/>
</dbReference>
<organism evidence="4 5">
    <name type="scientific">Oceanobacillus kapialis</name>
    <dbReference type="NCBI Taxonomy" id="481353"/>
    <lineage>
        <taxon>Bacteria</taxon>
        <taxon>Bacillati</taxon>
        <taxon>Bacillota</taxon>
        <taxon>Bacilli</taxon>
        <taxon>Bacillales</taxon>
        <taxon>Bacillaceae</taxon>
        <taxon>Oceanobacillus</taxon>
    </lineage>
</organism>
<keyword evidence="2 4" id="KW-0378">Hydrolase</keyword>
<keyword evidence="5" id="KW-1185">Reference proteome</keyword>
<dbReference type="PROSITE" id="PS51462">
    <property type="entry name" value="NUDIX"/>
    <property type="match status" value="1"/>
</dbReference>
<evidence type="ECO:0000256" key="2">
    <source>
        <dbReference type="ARBA" id="ARBA00022801"/>
    </source>
</evidence>
<gene>
    <name evidence="4" type="ORF">ACFSUN_15300</name>
</gene>
<dbReference type="RefSeq" id="WP_379563096.1">
    <property type="nucleotide sequence ID" value="NZ_JBHUMX010000041.1"/>
</dbReference>
<sequence>MEKWQGAAGICLNEHNQLLMVLQGSLNEEKTWSVPSGMKEDGEDFVSCCIREVEEETGYVVEVIEKLLVKEEEQKELSLQVKVHYFAVKITGGSPAIQDPDQLIYEISWKSAEEVENLNLTYPNDKEFLLRIMASHSVR</sequence>
<dbReference type="PANTHER" id="PTHR43046:SF2">
    <property type="entry name" value="8-OXO-DGTP DIPHOSPHATASE-RELATED"/>
    <property type="match status" value="1"/>
</dbReference>
<dbReference type="EMBL" id="JBHUMX010000041">
    <property type="protein sequence ID" value="MFD2630152.1"/>
    <property type="molecule type" value="Genomic_DNA"/>
</dbReference>
<comment type="caution">
    <text evidence="4">The sequence shown here is derived from an EMBL/GenBank/DDBJ whole genome shotgun (WGS) entry which is preliminary data.</text>
</comment>
<dbReference type="Pfam" id="PF00293">
    <property type="entry name" value="NUDIX"/>
    <property type="match status" value="1"/>
</dbReference>
<evidence type="ECO:0000313" key="4">
    <source>
        <dbReference type="EMBL" id="MFD2630152.1"/>
    </source>
</evidence>
<dbReference type="SUPFAM" id="SSF55811">
    <property type="entry name" value="Nudix"/>
    <property type="match status" value="1"/>
</dbReference>
<dbReference type="PROSITE" id="PS00893">
    <property type="entry name" value="NUDIX_BOX"/>
    <property type="match status" value="1"/>
</dbReference>
<dbReference type="CDD" id="cd02883">
    <property type="entry name" value="NUDIX_Hydrolase"/>
    <property type="match status" value="1"/>
</dbReference>
<dbReference type="InterPro" id="IPR000086">
    <property type="entry name" value="NUDIX_hydrolase_dom"/>
</dbReference>
<dbReference type="InterPro" id="IPR015797">
    <property type="entry name" value="NUDIX_hydrolase-like_dom_sf"/>
</dbReference>
<evidence type="ECO:0000256" key="1">
    <source>
        <dbReference type="ARBA" id="ARBA00001946"/>
    </source>
</evidence>
<dbReference type="Gene3D" id="3.90.79.10">
    <property type="entry name" value="Nucleoside Triphosphate Pyrophosphohydrolase"/>
    <property type="match status" value="1"/>
</dbReference>
<dbReference type="Proteomes" id="UP001597451">
    <property type="component" value="Unassembled WGS sequence"/>
</dbReference>
<name>A0ABW5Q4E7_9BACI</name>
<accession>A0ABW5Q4E7</accession>
<evidence type="ECO:0000259" key="3">
    <source>
        <dbReference type="PROSITE" id="PS51462"/>
    </source>
</evidence>
<reference evidence="5" key="1">
    <citation type="journal article" date="2019" name="Int. J. Syst. Evol. Microbiol.">
        <title>The Global Catalogue of Microorganisms (GCM) 10K type strain sequencing project: providing services to taxonomists for standard genome sequencing and annotation.</title>
        <authorList>
            <consortium name="The Broad Institute Genomics Platform"/>
            <consortium name="The Broad Institute Genome Sequencing Center for Infectious Disease"/>
            <person name="Wu L."/>
            <person name="Ma J."/>
        </authorList>
    </citation>
    <scope>NUCLEOTIDE SEQUENCE [LARGE SCALE GENOMIC DNA]</scope>
    <source>
        <strain evidence="5">TISTR 1858</strain>
    </source>
</reference>
<dbReference type="EC" id="3.6.-.-" evidence="4"/>
<protein>
    <submittedName>
        <fullName evidence="4">NUDIX hydrolase</fullName>
        <ecNumber evidence="4">3.6.-.-</ecNumber>
    </submittedName>
</protein>
<evidence type="ECO:0000313" key="5">
    <source>
        <dbReference type="Proteomes" id="UP001597451"/>
    </source>
</evidence>
<comment type="cofactor">
    <cofactor evidence="1">
        <name>Mg(2+)</name>
        <dbReference type="ChEBI" id="CHEBI:18420"/>
    </cofactor>
</comment>
<feature type="domain" description="Nudix hydrolase" evidence="3">
    <location>
        <begin position="3"/>
        <end position="134"/>
    </location>
</feature>
<proteinExistence type="predicted"/>